<reference evidence="6" key="2">
    <citation type="journal article" date="2022" name="Hortic Res">
        <title>The genome of Dioscorea zingiberensis sheds light on the biosynthesis, origin and evolution of the medicinally important diosgenin saponins.</title>
        <authorList>
            <person name="Li Y."/>
            <person name="Tan C."/>
            <person name="Li Z."/>
            <person name="Guo J."/>
            <person name="Li S."/>
            <person name="Chen X."/>
            <person name="Wang C."/>
            <person name="Dai X."/>
            <person name="Yang H."/>
            <person name="Song W."/>
            <person name="Hou L."/>
            <person name="Xu J."/>
            <person name="Tong Z."/>
            <person name="Xu A."/>
            <person name="Yuan X."/>
            <person name="Wang W."/>
            <person name="Yang Q."/>
            <person name="Chen L."/>
            <person name="Sun Z."/>
            <person name="Wang K."/>
            <person name="Pan B."/>
            <person name="Chen J."/>
            <person name="Bao Y."/>
            <person name="Liu F."/>
            <person name="Qi X."/>
            <person name="Gang D.R."/>
            <person name="Wen J."/>
            <person name="Li J."/>
        </authorList>
    </citation>
    <scope>NUCLEOTIDE SEQUENCE</scope>
    <source>
        <strain evidence="6">Dzin_1.0</strain>
    </source>
</reference>
<dbReference type="AlphaFoldDB" id="A0A9D5D3R3"/>
<evidence type="ECO:0000259" key="5">
    <source>
        <dbReference type="PROSITE" id="PS51083"/>
    </source>
</evidence>
<dbReference type="CDD" id="cd23024">
    <property type="entry name" value="zf-HIT_ZNHIT2-3"/>
    <property type="match status" value="1"/>
</dbReference>
<protein>
    <recommendedName>
        <fullName evidence="5">HIT-type domain-containing protein</fullName>
    </recommendedName>
</protein>
<dbReference type="PROSITE" id="PS51083">
    <property type="entry name" value="ZF_HIT"/>
    <property type="match status" value="1"/>
</dbReference>
<dbReference type="InterPro" id="IPR051639">
    <property type="entry name" value="BCD1"/>
</dbReference>
<keyword evidence="2 4" id="KW-0863">Zinc-finger</keyword>
<organism evidence="6 7">
    <name type="scientific">Dioscorea zingiberensis</name>
    <dbReference type="NCBI Taxonomy" id="325984"/>
    <lineage>
        <taxon>Eukaryota</taxon>
        <taxon>Viridiplantae</taxon>
        <taxon>Streptophyta</taxon>
        <taxon>Embryophyta</taxon>
        <taxon>Tracheophyta</taxon>
        <taxon>Spermatophyta</taxon>
        <taxon>Magnoliopsida</taxon>
        <taxon>Liliopsida</taxon>
        <taxon>Dioscoreales</taxon>
        <taxon>Dioscoreaceae</taxon>
        <taxon>Dioscorea</taxon>
    </lineage>
</organism>
<dbReference type="EMBL" id="JAGGNH010000001">
    <property type="protein sequence ID" value="KAJ0983902.1"/>
    <property type="molecule type" value="Genomic_DNA"/>
</dbReference>
<dbReference type="GO" id="GO:0000463">
    <property type="term" value="P:maturation of LSU-rRNA from tricistronic rRNA transcript (SSU-rRNA, 5.8S rRNA, LSU-rRNA)"/>
    <property type="evidence" value="ECO:0007669"/>
    <property type="project" value="TreeGrafter"/>
</dbReference>
<feature type="domain" description="HIT-type" evidence="5">
    <location>
        <begin position="6"/>
        <end position="39"/>
    </location>
</feature>
<dbReference type="PANTHER" id="PTHR13483">
    <property type="entry name" value="BOX C_D SNORNA PROTEIN 1-RELATED"/>
    <property type="match status" value="1"/>
</dbReference>
<name>A0A9D5D3R3_9LILI</name>
<proteinExistence type="predicted"/>
<evidence type="ECO:0000313" key="6">
    <source>
        <dbReference type="EMBL" id="KAJ0983902.1"/>
    </source>
</evidence>
<keyword evidence="1" id="KW-0479">Metal-binding</keyword>
<keyword evidence="3" id="KW-0862">Zinc</keyword>
<dbReference type="GO" id="GO:0005634">
    <property type="term" value="C:nucleus"/>
    <property type="evidence" value="ECO:0007669"/>
    <property type="project" value="TreeGrafter"/>
</dbReference>
<sequence length="142" mass="16033">MGLRQCEICKEAQSKYKCPSCLTPYCSVVCFRKHKENPCQKSSPPLKSVGAESLTKAAEVLPERAYHVEEPSWVLGKEQLESIVESKEIRDSLQSKDLQNLIKSISSSKNPENELDEAMKGQNFRDFTDKIISIVSNQQKDP</sequence>
<reference evidence="6" key="1">
    <citation type="submission" date="2021-03" db="EMBL/GenBank/DDBJ databases">
        <authorList>
            <person name="Li Z."/>
            <person name="Yang C."/>
        </authorList>
    </citation>
    <scope>NUCLEOTIDE SEQUENCE</scope>
    <source>
        <strain evidence="6">Dzin_1.0</strain>
        <tissue evidence="6">Leaf</tissue>
    </source>
</reference>
<comment type="caution">
    <text evidence="6">The sequence shown here is derived from an EMBL/GenBank/DDBJ whole genome shotgun (WGS) entry which is preliminary data.</text>
</comment>
<dbReference type="Pfam" id="PF04438">
    <property type="entry name" value="zf-HIT"/>
    <property type="match status" value="1"/>
</dbReference>
<dbReference type="OrthoDB" id="18412at2759"/>
<accession>A0A9D5D3R3</accession>
<dbReference type="InterPro" id="IPR007529">
    <property type="entry name" value="Znf_HIT"/>
</dbReference>
<dbReference type="Proteomes" id="UP001085076">
    <property type="component" value="Miscellaneous, Linkage group lg01"/>
</dbReference>
<dbReference type="GO" id="GO:0070761">
    <property type="term" value="C:pre-snoRNP complex"/>
    <property type="evidence" value="ECO:0007669"/>
    <property type="project" value="TreeGrafter"/>
</dbReference>
<dbReference type="SUPFAM" id="SSF144232">
    <property type="entry name" value="HIT/MYND zinc finger-like"/>
    <property type="match status" value="1"/>
</dbReference>
<evidence type="ECO:0000313" key="7">
    <source>
        <dbReference type="Proteomes" id="UP001085076"/>
    </source>
</evidence>
<gene>
    <name evidence="6" type="ORF">J5N97_002258</name>
</gene>
<evidence type="ECO:0000256" key="1">
    <source>
        <dbReference type="ARBA" id="ARBA00022723"/>
    </source>
</evidence>
<evidence type="ECO:0000256" key="3">
    <source>
        <dbReference type="ARBA" id="ARBA00022833"/>
    </source>
</evidence>
<dbReference type="Gene3D" id="3.30.60.190">
    <property type="match status" value="1"/>
</dbReference>
<keyword evidence="7" id="KW-1185">Reference proteome</keyword>
<evidence type="ECO:0000256" key="4">
    <source>
        <dbReference type="PROSITE-ProRule" id="PRU00453"/>
    </source>
</evidence>
<dbReference type="PANTHER" id="PTHR13483:SF11">
    <property type="entry name" value="ZINC FINGER HIT DOMAIN-CONTAINING PROTEIN 3"/>
    <property type="match status" value="1"/>
</dbReference>
<evidence type="ECO:0000256" key="2">
    <source>
        <dbReference type="ARBA" id="ARBA00022771"/>
    </source>
</evidence>
<dbReference type="GO" id="GO:0048254">
    <property type="term" value="P:snoRNA localization"/>
    <property type="evidence" value="ECO:0007669"/>
    <property type="project" value="TreeGrafter"/>
</dbReference>
<dbReference type="GO" id="GO:0008270">
    <property type="term" value="F:zinc ion binding"/>
    <property type="evidence" value="ECO:0007669"/>
    <property type="project" value="UniProtKB-UniRule"/>
</dbReference>
<dbReference type="GO" id="GO:0000492">
    <property type="term" value="P:box C/D snoRNP assembly"/>
    <property type="evidence" value="ECO:0007669"/>
    <property type="project" value="TreeGrafter"/>
</dbReference>